<evidence type="ECO:0000256" key="1">
    <source>
        <dbReference type="ARBA" id="ARBA00004651"/>
    </source>
</evidence>
<dbReference type="Pfam" id="PF02148">
    <property type="entry name" value="zf-UBP"/>
    <property type="match status" value="1"/>
</dbReference>
<dbReference type="GO" id="GO:0015385">
    <property type="term" value="F:sodium:proton antiporter activity"/>
    <property type="evidence" value="ECO:0007669"/>
    <property type="project" value="InterPro"/>
</dbReference>
<evidence type="ECO:0000256" key="2">
    <source>
        <dbReference type="ARBA" id="ARBA00022448"/>
    </source>
</evidence>
<keyword evidence="7 10" id="KW-0406">Ion transport</keyword>
<keyword evidence="6 10" id="KW-0915">Sodium</keyword>
<dbReference type="InterPro" id="IPR004705">
    <property type="entry name" value="Cation/H_exchanger_CPA1_bac"/>
</dbReference>
<dbReference type="PANTHER" id="PTHR10110">
    <property type="entry name" value="SODIUM/HYDROGEN EXCHANGER"/>
    <property type="match status" value="1"/>
</dbReference>
<dbReference type="GO" id="GO:0008270">
    <property type="term" value="F:zinc ion binding"/>
    <property type="evidence" value="ECO:0007669"/>
    <property type="project" value="InterPro"/>
</dbReference>
<evidence type="ECO:0000313" key="12">
    <source>
        <dbReference type="EMBL" id="QDP79699.1"/>
    </source>
</evidence>
<evidence type="ECO:0000256" key="5">
    <source>
        <dbReference type="ARBA" id="ARBA00022989"/>
    </source>
</evidence>
<dbReference type="GO" id="GO:0098719">
    <property type="term" value="P:sodium ion import across plasma membrane"/>
    <property type="evidence" value="ECO:0007669"/>
    <property type="project" value="TreeGrafter"/>
</dbReference>
<dbReference type="Proteomes" id="UP000317039">
    <property type="component" value="Chromosome"/>
</dbReference>
<reference evidence="12 13" key="1">
    <citation type="submission" date="2019-07" db="EMBL/GenBank/DDBJ databases">
        <title>Complete Genome Sequence and Methylome Analysis of Nocardia otitidis-caviarum NEB252.</title>
        <authorList>
            <person name="Fomenkov A."/>
            <person name="Anton B.P."/>
            <person name="Vincze T."/>
            <person name="Roberts R.J."/>
        </authorList>
    </citation>
    <scope>NUCLEOTIDE SEQUENCE [LARGE SCALE GENOMIC DNA]</scope>
    <source>
        <strain evidence="12 13">NEB252</strain>
    </source>
</reference>
<dbReference type="PROSITE" id="PS50271">
    <property type="entry name" value="ZF_UBP"/>
    <property type="match status" value="1"/>
</dbReference>
<evidence type="ECO:0000256" key="6">
    <source>
        <dbReference type="ARBA" id="ARBA00023053"/>
    </source>
</evidence>
<feature type="transmembrane region" description="Helical" evidence="10">
    <location>
        <begin position="138"/>
        <end position="159"/>
    </location>
</feature>
<feature type="transmembrane region" description="Helical" evidence="10">
    <location>
        <begin position="80"/>
        <end position="102"/>
    </location>
</feature>
<accession>A0A516NLD5</accession>
<feature type="transmembrane region" description="Helical" evidence="10">
    <location>
        <begin position="109"/>
        <end position="132"/>
    </location>
</feature>
<dbReference type="AlphaFoldDB" id="A0A516NLD5"/>
<dbReference type="Gene3D" id="6.10.140.1330">
    <property type="match status" value="1"/>
</dbReference>
<dbReference type="NCBIfam" id="TIGR00831">
    <property type="entry name" value="a_cpa1"/>
    <property type="match status" value="1"/>
</dbReference>
<evidence type="ECO:0000256" key="8">
    <source>
        <dbReference type="ARBA" id="ARBA00023136"/>
    </source>
</evidence>
<comment type="function">
    <text evidence="10">Na(+)/H(+) antiporter that extrudes sodium in exchange for external protons.</text>
</comment>
<feature type="transmembrane region" description="Helical" evidence="10">
    <location>
        <begin position="56"/>
        <end position="74"/>
    </location>
</feature>
<dbReference type="InterPro" id="IPR013083">
    <property type="entry name" value="Znf_RING/FYVE/PHD"/>
</dbReference>
<dbReference type="PANTHER" id="PTHR10110:SF86">
    <property type="entry name" value="SODIUM_HYDROGEN EXCHANGER 7"/>
    <property type="match status" value="1"/>
</dbReference>
<feature type="transmembrane region" description="Helical" evidence="10">
    <location>
        <begin position="368"/>
        <end position="390"/>
    </location>
</feature>
<sequence length="648" mass="68682">MWEVLTRRDGGDALLGWGRRGWQDVRVELAFGLVGLIAVAVALAAFARRIGVAEPLVLTVAGVVASYLPFIPEVGLDPELVLLGLLPPLLYTTAISTSLLDFRPKKVSITLLSVGLVLFTTFAVAAVVMALLPVPFAAAVAIGAVVAPPDAVAAIAIARRVGMPRRIVTLLEGESLFNDATALVTLRTAIAAMAGAVSLWEAGADFLLAAVGGAVIGLVAAAVLAFLRRRITDPVLDTSLSLLAPFAAYLPAEAVHSSGVIAVVTCGLILGHGAPVWQSAASRIAERTNWRTIQFILESGVFLLIGLQVRHIVEDAWKSGLAHDTLLIACAGVLATVILARPVWVFPATYVAWWMEGRRRGKPKPQPTGAAVVSWAGMRGVVTLAAAMLLPADTPELATLRLLALVVVGGTLLLQGVSLPWVVRALRLRGPSRAEDRLQEAALLQQATSAGLTALDAHVTDATPAQIVEGLRGQAAQRAQAAWELLGRSESDRITPGGEYRRLRLAMLAAERDVVLRVRDTGTLDHEVLQHVMALLDMEESTLARVTEAEDDGPDTMVAGVGGGDCEHLRDAPETARPDTPDSCAECVAEGLVWVHLRMCLACGHIACCESSPGNHATRHFDATGHPVIRSVEPGESWRWCYVDELLG</sequence>
<dbReference type="GO" id="GO:0015386">
    <property type="term" value="F:potassium:proton antiporter activity"/>
    <property type="evidence" value="ECO:0007669"/>
    <property type="project" value="TreeGrafter"/>
</dbReference>
<evidence type="ECO:0000256" key="3">
    <source>
        <dbReference type="ARBA" id="ARBA00022475"/>
    </source>
</evidence>
<dbReference type="GO" id="GO:0051453">
    <property type="term" value="P:regulation of intracellular pH"/>
    <property type="evidence" value="ECO:0007669"/>
    <property type="project" value="TreeGrafter"/>
</dbReference>
<feature type="transmembrane region" description="Helical" evidence="10">
    <location>
        <begin position="325"/>
        <end position="347"/>
    </location>
</feature>
<evidence type="ECO:0000313" key="13">
    <source>
        <dbReference type="Proteomes" id="UP000317039"/>
    </source>
</evidence>
<feature type="transmembrane region" description="Helical" evidence="10">
    <location>
        <begin position="292"/>
        <end position="313"/>
    </location>
</feature>
<keyword evidence="4 10" id="KW-0812">Transmembrane</keyword>
<dbReference type="InterPro" id="IPR018422">
    <property type="entry name" value="Cation/H_exchanger_CPA1"/>
</dbReference>
<name>A0A516NLD5_9NOCA</name>
<dbReference type="Pfam" id="PF00999">
    <property type="entry name" value="Na_H_Exchanger"/>
    <property type="match status" value="1"/>
</dbReference>
<keyword evidence="9 10" id="KW-0739">Sodium transport</keyword>
<proteinExistence type="inferred from homology"/>
<feature type="transmembrane region" description="Helical" evidence="10">
    <location>
        <begin position="258"/>
        <end position="280"/>
    </location>
</feature>
<dbReference type="InterPro" id="IPR006153">
    <property type="entry name" value="Cation/H_exchanger_TM"/>
</dbReference>
<feature type="transmembrane region" description="Helical" evidence="10">
    <location>
        <begin position="29"/>
        <end position="47"/>
    </location>
</feature>
<evidence type="ECO:0000256" key="9">
    <source>
        <dbReference type="ARBA" id="ARBA00023201"/>
    </source>
</evidence>
<keyword evidence="10" id="KW-0050">Antiport</keyword>
<feature type="transmembrane region" description="Helical" evidence="10">
    <location>
        <begin position="180"/>
        <end position="200"/>
    </location>
</feature>
<dbReference type="Gene3D" id="3.30.40.10">
    <property type="entry name" value="Zinc/RING finger domain, C3HC4 (zinc finger)"/>
    <property type="match status" value="1"/>
</dbReference>
<protein>
    <submittedName>
        <fullName evidence="12">Na+/H+ antiporter</fullName>
    </submittedName>
</protein>
<dbReference type="InterPro" id="IPR001607">
    <property type="entry name" value="Znf_UBP"/>
</dbReference>
<keyword evidence="5 10" id="KW-1133">Transmembrane helix</keyword>
<evidence type="ECO:0000256" key="10">
    <source>
        <dbReference type="RuleBase" id="RU366002"/>
    </source>
</evidence>
<evidence type="ECO:0000256" key="7">
    <source>
        <dbReference type="ARBA" id="ARBA00023065"/>
    </source>
</evidence>
<keyword evidence="8 10" id="KW-0472">Membrane</keyword>
<evidence type="ECO:0000256" key="4">
    <source>
        <dbReference type="ARBA" id="ARBA00022692"/>
    </source>
</evidence>
<feature type="transmembrane region" description="Helical" evidence="10">
    <location>
        <begin position="206"/>
        <end position="227"/>
    </location>
</feature>
<dbReference type="SUPFAM" id="SSF57850">
    <property type="entry name" value="RING/U-box"/>
    <property type="match status" value="1"/>
</dbReference>
<dbReference type="KEGG" id="nod:FOH10_14245"/>
<dbReference type="GO" id="GO:0005886">
    <property type="term" value="C:plasma membrane"/>
    <property type="evidence" value="ECO:0007669"/>
    <property type="project" value="UniProtKB-SubCell"/>
</dbReference>
<feature type="domain" description="UBP-type" evidence="11">
    <location>
        <begin position="564"/>
        <end position="648"/>
    </location>
</feature>
<organism evidence="12 13">
    <name type="scientific">Nocardia otitidiscaviarum</name>
    <dbReference type="NCBI Taxonomy" id="1823"/>
    <lineage>
        <taxon>Bacteria</taxon>
        <taxon>Bacillati</taxon>
        <taxon>Actinomycetota</taxon>
        <taxon>Actinomycetes</taxon>
        <taxon>Mycobacteriales</taxon>
        <taxon>Nocardiaceae</taxon>
        <taxon>Nocardia</taxon>
    </lineage>
</organism>
<comment type="subcellular location">
    <subcellularLocation>
        <location evidence="1 10">Cell membrane</location>
        <topology evidence="1 10">Multi-pass membrane protein</topology>
    </subcellularLocation>
</comment>
<comment type="similarity">
    <text evidence="10">Belongs to the monovalent cation:proton antiporter 1 (CPA1) transporter (TC 2.A.36) family.</text>
</comment>
<gene>
    <name evidence="12" type="ORF">FOH10_14245</name>
</gene>
<keyword evidence="2 10" id="KW-0813">Transport</keyword>
<evidence type="ECO:0000259" key="11">
    <source>
        <dbReference type="PROSITE" id="PS50271"/>
    </source>
</evidence>
<feature type="transmembrane region" description="Helical" evidence="10">
    <location>
        <begin position="402"/>
        <end position="423"/>
    </location>
</feature>
<keyword evidence="3 10" id="KW-1003">Cell membrane</keyword>
<dbReference type="EMBL" id="CP041695">
    <property type="protein sequence ID" value="QDP79699.1"/>
    <property type="molecule type" value="Genomic_DNA"/>
</dbReference>